<dbReference type="Pfam" id="PF12768">
    <property type="entry name" value="Rax2"/>
    <property type="match status" value="1"/>
</dbReference>
<organism evidence="5 6">
    <name type="scientific">Hortaea werneckii</name>
    <name type="common">Black yeast</name>
    <name type="synonym">Cladosporium werneckii</name>
    <dbReference type="NCBI Taxonomy" id="91943"/>
    <lineage>
        <taxon>Eukaryota</taxon>
        <taxon>Fungi</taxon>
        <taxon>Dikarya</taxon>
        <taxon>Ascomycota</taxon>
        <taxon>Pezizomycotina</taxon>
        <taxon>Dothideomycetes</taxon>
        <taxon>Dothideomycetidae</taxon>
        <taxon>Mycosphaerellales</taxon>
        <taxon>Teratosphaeriaceae</taxon>
        <taxon>Hortaea</taxon>
    </lineage>
</organism>
<protein>
    <recommendedName>
        <fullName evidence="7">Cellular morphogenesis protein</fullName>
    </recommendedName>
</protein>
<dbReference type="Proteomes" id="UP000268823">
    <property type="component" value="Unassembled WGS sequence"/>
</dbReference>
<dbReference type="InterPro" id="IPR015915">
    <property type="entry name" value="Kelch-typ_b-propeller"/>
</dbReference>
<dbReference type="Pfam" id="PF20842">
    <property type="entry name" value="Rax2_2"/>
    <property type="match status" value="1"/>
</dbReference>
<keyword evidence="1" id="KW-0812">Transmembrane</keyword>
<dbReference type="EMBL" id="QWIR01000136">
    <property type="protein sequence ID" value="RMY85163.1"/>
    <property type="molecule type" value="Genomic_DNA"/>
</dbReference>
<dbReference type="VEuPathDB" id="FungiDB:BTJ68_07401"/>
<dbReference type="InterPro" id="IPR024982">
    <property type="entry name" value="Rax2-like_C"/>
</dbReference>
<dbReference type="Gene3D" id="2.120.10.80">
    <property type="entry name" value="Kelch-type beta propeller"/>
    <property type="match status" value="1"/>
</dbReference>
<sequence>MPCNALQYDGPEKLEMSIGCDRPSAAGDPVEQPTASAYRSNHLSTTPLNLTAWSIESQDPNIHTSQLLAVGPELAAFILTTPLLSSQGAYAQHQNTVPSPNLNLNDLGRVAIGGDFDSISLYTYEGQSEEAFNSNGSQSLLTRYPNGDFRSLSMADAYITTMCPFVQQDGSLAGVVVGGNFTSLGGVEAQGIALWNPNTTEITALPGLSGKVNAVYCDDASGTVYVGGSFMGANSTNALAWTSGWNNLPFAGFNGPVTSIAKNEAGRIVFGGNFDGLGNTTTPEVSDGQVINLSSGNISAEGSTDREGFSDPRNIICKTAAQSGEGDTWLLQDNTGGYWEGEFAFGFNPTKLRLYNTQQETRGTKTWYFENMNSGGILNMNYLSVEGRNESCSLNCPLPNDNSTYQDFNFAPPVGMNAFRIHITDWYGEGGGLDGIEMFQDDMYSFAIDEFNEPKCDGVSNGSSSVASPSYLWDRVQSAGETSSDYLSAFLDDTSNVGPNTSVIFRPNIVQSGNYSVTVYTPGCLIDDSCDTRGVVNITGSMTTDEPPITTTIYQTNNYDKFDQVYYGYVDIDTDTFEPAVTLSPVPGQGVPLTVVAQRVRFELLTTTGGLNGLFEYNPNEATVDTDFSNSDIDSAGMSLKSDAQVNALATVGDTLYVAGNFSGDGISNVMSVSDGNATALPGGGLNDHVQTMFLNGSTLYMGGNFTDTADGGVGGLNGIASFDTDSSEWSALGNGVNGPVYNLVPLPVNVTMDTLETCLTVNGDFTSVNSFDGNDAFEAAGFAIWVPSRRKWLNNIPESHVAIRGQLTTYTEVPDSSTLYAGQISSMAMAYSDAVALRGSGQPSLQSLGVQLRASSSSSASMRKRALSSSQNFTGVYDGYFYEDNGLNITILGGTFEATATNGSTVEDLIFINNTDSSQVITGLSGLDSGSTFAAMDVYETSLFAGGAISGSVNGGNVGGVIRYDLAAGAYANTQPAALDGDNVVVNSIAVQPNSAFVYVGGSFSAAGSLPCATLCYYDADTSQWNTPASGLTGTITSMVWSSDNQLIIAGNLTIGGNSTTMATYDAKQQTYQAYSGASGLPGPISAMTPANSDYNQFWAAGTASNNGSTYLAKYKNDEWTSVSGLGDNSLIRGLQVIGVTSNHDSSALMPNDEVLLITGSIHVPATGNASAVLFNGTSYTPFILTSRQDGSQGSISSIFVSRQGELMSGSGGHLALGFVVLIGLAIALGCVFAIVIAGILLERLRRKREGYVPMPMDRNANLQRIPPESLLGGLGEKDSAPKL</sequence>
<proteinExistence type="predicted"/>
<comment type="caution">
    <text evidence="5">The sequence shown here is derived from an EMBL/GenBank/DDBJ whole genome shotgun (WGS) entry which is preliminary data.</text>
</comment>
<evidence type="ECO:0000259" key="4">
    <source>
        <dbReference type="Pfam" id="PF20843"/>
    </source>
</evidence>
<feature type="domain" description="Rax2-like second" evidence="3">
    <location>
        <begin position="286"/>
        <end position="433"/>
    </location>
</feature>
<dbReference type="InterPro" id="IPR048266">
    <property type="entry name" value="Rax2-like_second"/>
</dbReference>
<dbReference type="Pfam" id="PF20843">
    <property type="entry name" value="Rax2_3"/>
    <property type="match status" value="1"/>
</dbReference>
<feature type="transmembrane region" description="Helical" evidence="1">
    <location>
        <begin position="1216"/>
        <end position="1243"/>
    </location>
</feature>
<dbReference type="InterPro" id="IPR048265">
    <property type="entry name" value="Rax2-like_third"/>
</dbReference>
<name>A0A3M7F8P1_HORWE</name>
<evidence type="ECO:0000313" key="5">
    <source>
        <dbReference type="EMBL" id="RMY85163.1"/>
    </source>
</evidence>
<accession>A0A3M7F8P1</accession>
<dbReference type="PANTHER" id="PTHR31778:SF2">
    <property type="entry name" value="BUD SITE SELECTION PROTEIN RAX2"/>
    <property type="match status" value="1"/>
</dbReference>
<dbReference type="PANTHER" id="PTHR31778">
    <property type="entry name" value="BUD SITE SELECTION PROTEIN RAX2"/>
    <property type="match status" value="1"/>
</dbReference>
<gene>
    <name evidence="5" type="ORF">D0861_06589</name>
</gene>
<reference evidence="5 6" key="1">
    <citation type="journal article" date="2018" name="BMC Genomics">
        <title>Genomic evidence for intraspecific hybridization in a clonal and extremely halotolerant yeast.</title>
        <authorList>
            <person name="Gostincar C."/>
            <person name="Stajich J.E."/>
            <person name="Zupancic J."/>
            <person name="Zalar P."/>
            <person name="Gunde-Cimerman N."/>
        </authorList>
    </citation>
    <scope>NUCLEOTIDE SEQUENCE [LARGE SCALE GENOMIC DNA]</scope>
    <source>
        <strain evidence="5 6">EXF-2788</strain>
    </source>
</reference>
<evidence type="ECO:0000259" key="3">
    <source>
        <dbReference type="Pfam" id="PF20842"/>
    </source>
</evidence>
<evidence type="ECO:0000259" key="2">
    <source>
        <dbReference type="Pfam" id="PF12768"/>
    </source>
</evidence>
<evidence type="ECO:0008006" key="7">
    <source>
        <dbReference type="Google" id="ProtNLM"/>
    </source>
</evidence>
<dbReference type="SUPFAM" id="SSF50965">
    <property type="entry name" value="Galactose oxidase, central domain"/>
    <property type="match status" value="1"/>
</dbReference>
<keyword evidence="1" id="KW-1133">Transmembrane helix</keyword>
<feature type="domain" description="Rax2-like C-terminal" evidence="2">
    <location>
        <begin position="963"/>
        <end position="1209"/>
    </location>
</feature>
<keyword evidence="1" id="KW-0472">Membrane</keyword>
<dbReference type="GO" id="GO:1902929">
    <property type="term" value="C:plasma membrane of growing cell tip"/>
    <property type="evidence" value="ECO:0007669"/>
    <property type="project" value="TreeGrafter"/>
</dbReference>
<evidence type="ECO:0000313" key="6">
    <source>
        <dbReference type="Proteomes" id="UP000268823"/>
    </source>
</evidence>
<evidence type="ECO:0000256" key="1">
    <source>
        <dbReference type="SAM" id="Phobius"/>
    </source>
</evidence>
<dbReference type="OrthoDB" id="2503993at2759"/>
<dbReference type="InterPro" id="IPR011043">
    <property type="entry name" value="Gal_Oxase/kelch_b-propeller"/>
</dbReference>
<feature type="domain" description="Rax2-like third" evidence="4">
    <location>
        <begin position="444"/>
        <end position="604"/>
    </location>
</feature>